<evidence type="ECO:0000313" key="2">
    <source>
        <dbReference type="EMBL" id="OQR93499.1"/>
    </source>
</evidence>
<dbReference type="Pfam" id="PF02263">
    <property type="entry name" value="GBP"/>
    <property type="match status" value="1"/>
</dbReference>
<dbReference type="InterPro" id="IPR027417">
    <property type="entry name" value="P-loop_NTPase"/>
</dbReference>
<feature type="domain" description="VWFA" evidence="1">
    <location>
        <begin position="2052"/>
        <end position="2232"/>
    </location>
</feature>
<gene>
    <name evidence="2" type="ORF">ACHHYP_02498</name>
</gene>
<protein>
    <recommendedName>
        <fullName evidence="1">VWFA domain-containing protein</fullName>
    </recommendedName>
</protein>
<name>A0A1V9Z687_ACHHY</name>
<reference evidence="2 3" key="1">
    <citation type="journal article" date="2014" name="Genome Biol. Evol.">
        <title>The secreted proteins of Achlya hypogyna and Thraustotheca clavata identify the ancestral oomycete secretome and reveal gene acquisitions by horizontal gene transfer.</title>
        <authorList>
            <person name="Misner I."/>
            <person name="Blouin N."/>
            <person name="Leonard G."/>
            <person name="Richards T.A."/>
            <person name="Lane C.E."/>
        </authorList>
    </citation>
    <scope>NUCLEOTIDE SEQUENCE [LARGE SCALE GENOMIC DNA]</scope>
    <source>
        <strain evidence="2 3">ATCC 48635</strain>
    </source>
</reference>
<comment type="caution">
    <text evidence="2">The sequence shown here is derived from an EMBL/GenBank/DDBJ whole genome shotgun (WGS) entry which is preliminary data.</text>
</comment>
<keyword evidence="3" id="KW-1185">Reference proteome</keyword>
<proteinExistence type="predicted"/>
<evidence type="ECO:0000259" key="1">
    <source>
        <dbReference type="SMART" id="SM00327"/>
    </source>
</evidence>
<dbReference type="SUPFAM" id="SSF53300">
    <property type="entry name" value="vWA-like"/>
    <property type="match status" value="1"/>
</dbReference>
<dbReference type="InterPro" id="IPR015894">
    <property type="entry name" value="Guanylate-bd_N"/>
</dbReference>
<organism evidence="2 3">
    <name type="scientific">Achlya hypogyna</name>
    <name type="common">Oomycete</name>
    <name type="synonym">Protoachlya hypogyna</name>
    <dbReference type="NCBI Taxonomy" id="1202772"/>
    <lineage>
        <taxon>Eukaryota</taxon>
        <taxon>Sar</taxon>
        <taxon>Stramenopiles</taxon>
        <taxon>Oomycota</taxon>
        <taxon>Saprolegniomycetes</taxon>
        <taxon>Saprolegniales</taxon>
        <taxon>Achlyaceae</taxon>
        <taxon>Achlya</taxon>
    </lineage>
</organism>
<dbReference type="SMART" id="SM00327">
    <property type="entry name" value="VWA"/>
    <property type="match status" value="1"/>
</dbReference>
<dbReference type="CDD" id="cd00198">
    <property type="entry name" value="vWFA"/>
    <property type="match status" value="1"/>
</dbReference>
<dbReference type="Proteomes" id="UP000243579">
    <property type="component" value="Unassembled WGS sequence"/>
</dbReference>
<sequence length="2246" mass="245992">MTPQRTKDLAAFLESAMRASSGLSTLRASPNPYQAIVHDYYLPIFAWAEAQLDRLNPPTAESKKCLVLGLSCVQGGGKTTMTSYLEQLFGFTGKRCAVLSIDDVYYTRDEQLSIAQNHPGNPLLEFRGNPGTQDIDLLLDIIKQAKLGKDVLVPRYDKSAFQGRGDRAPQDRWSRHAGPLDVLLIEGWCLGFQASTRPLSNPHLVPVNDALRAFDRVYEELAATIVVQVESQRCVYTWREEAEADMRAQGKSAMTPAQIRDFVDRFMPAYDAYLTDFYTAMARGGPGILATKPRLLAPTNSMVLGVAASYESLNCYHLLQMAVEADDGSLVFQPTLIESELFRLLRALGWLDETKGTTPEEQFGRAVNANGTGGVDVVGCFGKQTPVAAELRARGWWPAKLEKHLSTDHEGVYAVVIAEVCVRPKLVLFTWLRDSSFGPDLLRERATYALRFVTTLTPTVVCCLDATDWTALELAAAETRGATAWKKYSVAFSITEAQVEAEKVTATVQRVMKLASAGQALAPSTGSMPVAQRVYTDTNVVTKLSSVAFPTPEAFATWLVATAATHRIQLQAPIPRPSMKAALLAWDAFPQYLVDEVTMQSLEDQCRADLAATVALELQAMEARCLHNAAILFYVSEEWSAAFEKQANEEMNRDFAMMKNWIGSTKLPRELHISPRINNSINAEYNKCLHEGVFAKQDKGYLDSLVKGVKGLIGVPVYTPLSFPYMTKHAVEMAIVVPRINAYLLSQHQDWCHTLKRFLRDPVVGTAMINRKFYQDRQAKDFDAMLRNSKEAIVYDAFVTKIGALNSHHPEALVTTVEKVSAGHVWYGMEHIQGGATMVQLSPLEADPPAKLKLPLHAVVVYLGVVGSSVVVVFTTPDDKTHVQAMQMHGKRPMTLLVQKVFPHVVYRVDFDATHRMLALLHSATHVDMYAFNESYKVLERVHQFNLLLLRVVAPYSQLVLFGGDNHGIFAADADGAAQAYYIRSKQLSKLVPMCLSSPATKLVKMHGGAFLVLLDIAADNLRLRLQTLTTGDMTPLPEAEVDLPAAFNWPATTAMAYDNSVALLDSTTAFMVVINVSIATGKVAWQLQCAQQAAPATAGEAHVLWALFHLYEKFPVRALMYAKSTSVLLPAPLRLHVCTPTSSCRNVMTTVLNAVMTKLAAQHKDLSHLSLATDAVLAPVRAELAWPSMPLAAWVLELVGFVPVPICRANDNQLVLLHHGLPATYVGTEAHVIAPQISFGPVSHVLRHWTGPVVVLTSMGKQSTGKSYFLNHLTGSSFAMSGARCTDGVWLTARRLDTTLVVVLDFEGLGSFERSAQEDTFLSVLNAAVSRLTVFRIEMRFDKDIDGMFAKFQQGVSLLKGDARLFRGKLYLNAKDVNPNDQGAVVAEFSSKLQTVLHDNRRDNFVSTMYGGDVVITCCPPLGNKGYYEALTEAAGLLHAAAATKPYKDGGDFHDCLAMVLAKISLLDWTCMEDNVKEQRARVSRQQLRTALRYGAIDGASLGLDEDSTMAAQFQTLVAAKMDEADADYADVPPDGALDLGVDLHETDEAASLATAKAVLLDYLAKYLEHVDEPRSTSHEARFDALWAFVVWRREYRVRRWFSSLGVVGRDELDDLDACVGKTKQLLRRCTHVCSECKLGCFASFLHEASVPHDCGTNHKCQGVCDHCDANAAPCGLAAGHMGACNCCLVRHTCPEPCALAGASNCDGGCHGAVDHDGPHACSVALHCCGAPCAAAKCRGLCTLPFAMPHSEHTCGANRCHVLCIHKDCTNTCAVEDHFHAPVDDVHVCGNEHRCTVECAAAGMCEVKVQLEKTTETFCGARGTFEYTRQEMNGGRKKCAVPVAAGCVDHAGTGHACDTAMHWCTARCPCCQYYCEKAEGHTDLHKTSHGNMKETYFVSDSAHVDVGGRQYAAGERGVAEMCPFFCSKMGRGHVHYVPCEHESPAACVYATSDGRRHCTIALEPHPRQPMDEVLHATYWKMQGWEDPVTSTVERQTFGLCPYQCDAPEHKDTMSHCILEAWHVPATATTLSGQTIVHGHLFDCKHFASRGVAHHVFVLDASGSMCGKPWDDLNAAVDTYLADQLAGKGNDCRDIVSIVTFSCRGKIVLEGRRMRDAATASIPYQGGSTNFDAGLRCAVEVLSRNDHVKYAPVLLFFSDGYPNSSASGLYLADHIAANFGRYNLLSFLVGFGNMNFVCLEQLAVRMHGTFHNAISGVDLLDTFKKISVSVHLKSGLVCGTGTKRSL</sequence>
<dbReference type="Gene3D" id="3.40.50.410">
    <property type="entry name" value="von Willebrand factor, type A domain"/>
    <property type="match status" value="1"/>
</dbReference>
<dbReference type="OrthoDB" id="2343366at2759"/>
<evidence type="ECO:0000313" key="3">
    <source>
        <dbReference type="Proteomes" id="UP000243579"/>
    </source>
</evidence>
<dbReference type="InterPro" id="IPR036465">
    <property type="entry name" value="vWFA_dom_sf"/>
</dbReference>
<dbReference type="PANTHER" id="PTHR22796:SF1">
    <property type="entry name" value="VWFA DOMAIN-CONTAINING PROTEIN"/>
    <property type="match status" value="1"/>
</dbReference>
<dbReference type="STRING" id="1202772.A0A1V9Z687"/>
<dbReference type="InterPro" id="IPR002035">
    <property type="entry name" value="VWF_A"/>
</dbReference>
<dbReference type="GO" id="GO:0003924">
    <property type="term" value="F:GTPase activity"/>
    <property type="evidence" value="ECO:0007669"/>
    <property type="project" value="InterPro"/>
</dbReference>
<accession>A0A1V9Z687</accession>
<dbReference type="Gene3D" id="3.40.50.300">
    <property type="entry name" value="P-loop containing nucleotide triphosphate hydrolases"/>
    <property type="match status" value="2"/>
</dbReference>
<dbReference type="Pfam" id="PF00092">
    <property type="entry name" value="VWA"/>
    <property type="match status" value="1"/>
</dbReference>
<dbReference type="SUPFAM" id="SSF52540">
    <property type="entry name" value="P-loop containing nucleoside triphosphate hydrolases"/>
    <property type="match status" value="2"/>
</dbReference>
<dbReference type="EMBL" id="JNBR01000406">
    <property type="protein sequence ID" value="OQR93499.1"/>
    <property type="molecule type" value="Genomic_DNA"/>
</dbReference>
<dbReference type="GO" id="GO:0005525">
    <property type="term" value="F:GTP binding"/>
    <property type="evidence" value="ECO:0007669"/>
    <property type="project" value="InterPro"/>
</dbReference>
<dbReference type="PANTHER" id="PTHR22796">
    <property type="entry name" value="URG4-RELATED"/>
    <property type="match status" value="1"/>
</dbReference>